<accession>A0A558AE87</accession>
<dbReference type="PANTHER" id="PTHR48022">
    <property type="entry name" value="PLASTIDIC GLUCOSE TRANSPORTER 4"/>
    <property type="match status" value="1"/>
</dbReference>
<proteinExistence type="inferred from homology"/>
<evidence type="ECO:0000256" key="3">
    <source>
        <dbReference type="ARBA" id="ARBA00022692"/>
    </source>
</evidence>
<evidence type="ECO:0000313" key="9">
    <source>
        <dbReference type="Proteomes" id="UP000318578"/>
    </source>
</evidence>
<dbReference type="RefSeq" id="WP_144638056.1">
    <property type="nucleotide sequence ID" value="NZ_BNAX01000007.1"/>
</dbReference>
<evidence type="ECO:0000256" key="5">
    <source>
        <dbReference type="ARBA" id="ARBA00023136"/>
    </source>
</evidence>
<evidence type="ECO:0000256" key="4">
    <source>
        <dbReference type="ARBA" id="ARBA00022989"/>
    </source>
</evidence>
<comment type="caution">
    <text evidence="8">The sequence shown here is derived from an EMBL/GenBank/DDBJ whole genome shotgun (WGS) entry which is preliminary data.</text>
</comment>
<dbReference type="GO" id="GO:0005351">
    <property type="term" value="F:carbohydrate:proton symporter activity"/>
    <property type="evidence" value="ECO:0007669"/>
    <property type="project" value="TreeGrafter"/>
</dbReference>
<evidence type="ECO:0000256" key="2">
    <source>
        <dbReference type="ARBA" id="ARBA00010992"/>
    </source>
</evidence>
<evidence type="ECO:0000256" key="1">
    <source>
        <dbReference type="ARBA" id="ARBA00004651"/>
    </source>
</evidence>
<feature type="transmembrane region" description="Helical" evidence="6">
    <location>
        <begin position="126"/>
        <end position="147"/>
    </location>
</feature>
<comment type="subcellular location">
    <subcellularLocation>
        <location evidence="1">Cell membrane</location>
        <topology evidence="1">Multi-pass membrane protein</topology>
    </subcellularLocation>
</comment>
<feature type="transmembrane region" description="Helical" evidence="6">
    <location>
        <begin position="24"/>
        <end position="42"/>
    </location>
</feature>
<dbReference type="PROSITE" id="PS00217">
    <property type="entry name" value="SUGAR_TRANSPORT_2"/>
    <property type="match status" value="1"/>
</dbReference>
<name>A0A558AE87_9PSEU</name>
<evidence type="ECO:0000256" key="6">
    <source>
        <dbReference type="SAM" id="Phobius"/>
    </source>
</evidence>
<comment type="similarity">
    <text evidence="2">Belongs to the major facilitator superfamily. Sugar transporter (TC 2.A.1.1) family.</text>
</comment>
<feature type="domain" description="Major facilitator superfamily (MFS) profile" evidence="7">
    <location>
        <begin position="29"/>
        <end position="463"/>
    </location>
</feature>
<dbReference type="AlphaFoldDB" id="A0A558AE87"/>
<reference evidence="8 9" key="1">
    <citation type="submission" date="2019-07" db="EMBL/GenBank/DDBJ databases">
        <title>New species of Amycolatopsis and Streptomyces.</title>
        <authorList>
            <person name="Duangmal K."/>
            <person name="Teo W.F.A."/>
            <person name="Lipun K."/>
        </authorList>
    </citation>
    <scope>NUCLEOTIDE SEQUENCE [LARGE SCALE GENOMIC DNA]</scope>
    <source>
        <strain evidence="8 9">JCM 30562</strain>
    </source>
</reference>
<dbReference type="SUPFAM" id="SSF103473">
    <property type="entry name" value="MFS general substrate transporter"/>
    <property type="match status" value="1"/>
</dbReference>
<feature type="transmembrane region" description="Helical" evidence="6">
    <location>
        <begin position="349"/>
        <end position="368"/>
    </location>
</feature>
<organism evidence="8 9">
    <name type="scientific">Amycolatopsis acidiphila</name>
    <dbReference type="NCBI Taxonomy" id="715473"/>
    <lineage>
        <taxon>Bacteria</taxon>
        <taxon>Bacillati</taxon>
        <taxon>Actinomycetota</taxon>
        <taxon>Actinomycetes</taxon>
        <taxon>Pseudonocardiales</taxon>
        <taxon>Pseudonocardiaceae</taxon>
        <taxon>Amycolatopsis</taxon>
    </lineage>
</organism>
<feature type="transmembrane region" description="Helical" evidence="6">
    <location>
        <begin position="285"/>
        <end position="303"/>
    </location>
</feature>
<keyword evidence="9" id="KW-1185">Reference proteome</keyword>
<dbReference type="Gene3D" id="1.20.1250.20">
    <property type="entry name" value="MFS general substrate transporter like domains"/>
    <property type="match status" value="1"/>
</dbReference>
<keyword evidence="4 6" id="KW-1133">Transmembrane helix</keyword>
<feature type="transmembrane region" description="Helical" evidence="6">
    <location>
        <begin position="408"/>
        <end position="432"/>
    </location>
</feature>
<dbReference type="CDD" id="cd17316">
    <property type="entry name" value="MFS_SV2_like"/>
    <property type="match status" value="1"/>
</dbReference>
<gene>
    <name evidence="8" type="ORF">FNH06_13230</name>
</gene>
<dbReference type="InterPro" id="IPR005829">
    <property type="entry name" value="Sugar_transporter_CS"/>
</dbReference>
<feature type="transmembrane region" description="Helical" evidence="6">
    <location>
        <begin position="71"/>
        <end position="90"/>
    </location>
</feature>
<dbReference type="Pfam" id="PF00083">
    <property type="entry name" value="Sugar_tr"/>
    <property type="match status" value="1"/>
</dbReference>
<dbReference type="InterPro" id="IPR020846">
    <property type="entry name" value="MFS_dom"/>
</dbReference>
<feature type="transmembrane region" description="Helical" evidence="6">
    <location>
        <begin position="315"/>
        <end position="337"/>
    </location>
</feature>
<feature type="transmembrane region" description="Helical" evidence="6">
    <location>
        <begin position="201"/>
        <end position="221"/>
    </location>
</feature>
<dbReference type="InterPro" id="IPR050360">
    <property type="entry name" value="MFS_Sugar_Transporters"/>
</dbReference>
<evidence type="ECO:0000313" key="8">
    <source>
        <dbReference type="EMBL" id="TVT22576.1"/>
    </source>
</evidence>
<dbReference type="InterPro" id="IPR005828">
    <property type="entry name" value="MFS_sugar_transport-like"/>
</dbReference>
<feature type="transmembrane region" description="Helical" evidence="6">
    <location>
        <begin position="374"/>
        <end position="396"/>
    </location>
</feature>
<evidence type="ECO:0000259" key="7">
    <source>
        <dbReference type="PROSITE" id="PS50850"/>
    </source>
</evidence>
<dbReference type="EMBL" id="VJZA01000017">
    <property type="protein sequence ID" value="TVT22576.1"/>
    <property type="molecule type" value="Genomic_DNA"/>
</dbReference>
<feature type="transmembrane region" description="Helical" evidence="6">
    <location>
        <begin position="438"/>
        <end position="457"/>
    </location>
</feature>
<dbReference type="OrthoDB" id="9109650at2"/>
<keyword evidence="5 6" id="KW-0472">Membrane</keyword>
<dbReference type="PANTHER" id="PTHR48022:SF2">
    <property type="entry name" value="PLASTIDIC GLUCOSE TRANSPORTER 4"/>
    <property type="match status" value="1"/>
</dbReference>
<dbReference type="Proteomes" id="UP000318578">
    <property type="component" value="Unassembled WGS sequence"/>
</dbReference>
<dbReference type="GO" id="GO:0005886">
    <property type="term" value="C:plasma membrane"/>
    <property type="evidence" value="ECO:0007669"/>
    <property type="project" value="UniProtKB-SubCell"/>
</dbReference>
<feature type="transmembrane region" description="Helical" evidence="6">
    <location>
        <begin position="102"/>
        <end position="120"/>
    </location>
</feature>
<feature type="transmembrane region" description="Helical" evidence="6">
    <location>
        <begin position="159"/>
        <end position="181"/>
    </location>
</feature>
<protein>
    <submittedName>
        <fullName evidence="8">Sugar porter family MFS transporter</fullName>
    </submittedName>
</protein>
<dbReference type="PROSITE" id="PS50850">
    <property type="entry name" value="MFS"/>
    <property type="match status" value="1"/>
</dbReference>
<dbReference type="InterPro" id="IPR036259">
    <property type="entry name" value="MFS_trans_sf"/>
</dbReference>
<keyword evidence="3 6" id="KW-0812">Transmembrane</keyword>
<sequence length="471" mass="50212">MSAIETSVDAAKVLARLDRLPRRAVSYAATGIAGLALFFVFYCNFNINVSFIQTCTQIQPGCTPGNAQSSLVLPTCLYLLGYFGGGLIFAPFSDRIGRKRSLAFALSFACLGSLLAAVATGYPLFVLARAITGISMGAVLPVANTYIGEIAPAAARAKYTAITFVLCTLGAMCGIGFGLLLTTEAAPFPEGLPFAFGVEAGWRWMYGLAALIGVLALVSTWRLPESPRWLIEHGRTAEAHEVVSSLERRVRGPLPEPAASVPLPPQQAEHAYRELLSSKRYRRRVLLLVAMWFTGYATVFSYSTGSTVILTSLHFTAPVAGMISAVGGVGFFVQGLFSAKWSERLDRRYWLPIGAVLTVLGGVLIATLGTSIGWAFAGSFLVFFGFNVWVPPTFALSAESFPTRIRSAGFGLVDGVGVLGGAMGVLVIAPLVPRLSPLPALLMIAGFLVVSAILAQFTPHTRNRMLEDVSP</sequence>